<proteinExistence type="predicted"/>
<dbReference type="EMBL" id="UGUS01000002">
    <property type="protein sequence ID" value="SUD33401.1"/>
    <property type="molecule type" value="Genomic_DNA"/>
</dbReference>
<dbReference type="AlphaFoldDB" id="A0A379IKH7"/>
<dbReference type="RefSeq" id="WP_235205587.1">
    <property type="nucleotide sequence ID" value="NZ_CP008896.1"/>
</dbReference>
<gene>
    <name evidence="1" type="ORF">NCTC10392_04794</name>
</gene>
<dbReference type="Proteomes" id="UP000255125">
    <property type="component" value="Unassembled WGS sequence"/>
</dbReference>
<evidence type="ECO:0000313" key="1">
    <source>
        <dbReference type="EMBL" id="SUD33401.1"/>
    </source>
</evidence>
<protein>
    <submittedName>
        <fullName evidence="1">Type III effector protein, HopAC1 family</fullName>
    </submittedName>
</protein>
<organism evidence="1 2">
    <name type="scientific">Pseudomonas fluorescens</name>
    <dbReference type="NCBI Taxonomy" id="294"/>
    <lineage>
        <taxon>Bacteria</taxon>
        <taxon>Pseudomonadati</taxon>
        <taxon>Pseudomonadota</taxon>
        <taxon>Gammaproteobacteria</taxon>
        <taxon>Pseudomonadales</taxon>
        <taxon>Pseudomonadaceae</taxon>
        <taxon>Pseudomonas</taxon>
    </lineage>
</organism>
<accession>A0A379IKH7</accession>
<name>A0A379IKH7_PSEFL</name>
<evidence type="ECO:0000313" key="2">
    <source>
        <dbReference type="Proteomes" id="UP000255125"/>
    </source>
</evidence>
<sequence>MNINPASILAHSATTNSLSAVNLLPADFTSAETSTSTHRRQTRAISNISFPQNSAAGEKSSSLNTAAPELEVHKRVIYGSITTSMPSDGYTLQERKQRIDDYASRVTTLIKDIPSDNQGERSVRFQNARLFMEPAGYFSGGLLAAGYDPHEKITVTFSSYTGMGKPEHLNNTSERSYFAWEIAAGALAHDKVQRGGPINFNFMKIDSKDQSKVDDLESLGKNLQDHWENDIAFPMRNPLGPLAFLSGEADAYAVRGTLQSLRSDTQAFKNLSTEGQEAVARTLDKNGQVIIPNVYGYPLSGYAFIAYTPYDGNYKNRPNQGLMLDLKNGAIRELHGDADFASWAKDNRDNLLRSFNAADVQGGKDSHWPSAGYVLDALLSGANSHFPGYHNVFSDEEIPAAQLFNYTRARGSDYQLKSGSLYSGVAAQYQAVNAKNAVWSDQTQVFGSSQQSWKSAKDFWGNTFGYIPVIGNTGNIVFGIHDSLYGMTAEDRVGGTATAIISGLQLAHELAPDAAESGLGESIKLPGLPNAKNYRWQQNPRTNDFEFVHAPKATKKTDGATIAIEGQPANRLRPSQAAHISEQALPNGEQLIENTTPNTKGIYQIKDATTGADRWLIRYTDATGISKVYEIRGDFKLSNNYVQIIDQKTRLPVMTVHSSGNGEWVSANGNGGGKWFWERTPSPTPSDDMKSPPSFANHFLDLEGKPMAGANKIDDVLKINGGSAYEFANSNFEDKGVIKTNFRVSWSFDAADFSVLPGEKAMPTGHSSSQYSTPFMKDLGRNPYTVTTKENGLSVTYPLDAKAKLLEAPTQERLMQFERAIPDPDLRARISEVAHQGSIAPATIDLNGGSVLQDGYYFGADETQFHIDHDPSSNVTMVRITSKGHLSNPENDINRVPGTEVIIKRTFTIREGNELDSLFAIDKEAPTTIEVVVLP</sequence>
<reference evidence="1 2" key="1">
    <citation type="submission" date="2018-06" db="EMBL/GenBank/DDBJ databases">
        <authorList>
            <consortium name="Pathogen Informatics"/>
            <person name="Doyle S."/>
        </authorList>
    </citation>
    <scope>NUCLEOTIDE SEQUENCE [LARGE SCALE GENOMIC DNA]</scope>
    <source>
        <strain evidence="1 2">NCTC10392</strain>
    </source>
</reference>